<evidence type="ECO:0000313" key="3">
    <source>
        <dbReference type="Proteomes" id="UP000197025"/>
    </source>
</evidence>
<gene>
    <name evidence="2" type="ORF">SAMN02746019_00024820</name>
</gene>
<dbReference type="PANTHER" id="PTHR34107:SF4">
    <property type="entry name" value="SLL1222 PROTEIN"/>
    <property type="match status" value="1"/>
</dbReference>
<dbReference type="InterPro" id="IPR011335">
    <property type="entry name" value="Restrct_endonuc-II-like"/>
</dbReference>
<dbReference type="Pfam" id="PF05685">
    <property type="entry name" value="Uma2"/>
    <property type="match status" value="1"/>
</dbReference>
<accession>A0A212QJV1</accession>
<proteinExistence type="predicted"/>
<keyword evidence="2" id="KW-0255">Endonuclease</keyword>
<dbReference type="AlphaFoldDB" id="A0A212QJV1"/>
<keyword evidence="2" id="KW-0540">Nuclease</keyword>
<dbReference type="RefSeq" id="WP_088570261.1">
    <property type="nucleotide sequence ID" value="NZ_FYEK01000007.1"/>
</dbReference>
<dbReference type="CDD" id="cd06260">
    <property type="entry name" value="DUF820-like"/>
    <property type="match status" value="1"/>
</dbReference>
<keyword evidence="2" id="KW-0378">Hydrolase</keyword>
<sequence length="197" mass="22562">MKGLGKRARTMEVAELYPPPGQWTEEEYFTLPDRNRIVELSEGRLVVPPHPTYSHQTALQNIFLALHAFVQEHRLGVVCFAPLPVRLWAGKIREPDVFFIAREHMDRIGERVCGVPDLVVEVTSPATRRTDRVEKFVEYARAGVREYWIVDPEARTVEIYGLEGGAYELVGKWGLGQRARSRLLEGFEIEVDRIFAS</sequence>
<dbReference type="OrthoDB" id="9793127at2"/>
<dbReference type="InterPro" id="IPR012296">
    <property type="entry name" value="Nuclease_put_TT1808"/>
</dbReference>
<dbReference type="Gene3D" id="3.90.1570.10">
    <property type="entry name" value="tt1808, chain A"/>
    <property type="match status" value="1"/>
</dbReference>
<protein>
    <submittedName>
        <fullName evidence="2">Endonuclease, Uma2 family (Restriction endonuclease fold)</fullName>
    </submittedName>
</protein>
<dbReference type="PANTHER" id="PTHR34107">
    <property type="entry name" value="SLL0198 PROTEIN-RELATED"/>
    <property type="match status" value="1"/>
</dbReference>
<dbReference type="InterPro" id="IPR008538">
    <property type="entry name" value="Uma2"/>
</dbReference>
<name>A0A212QJV1_9CHLR</name>
<organism evidence="2 3">
    <name type="scientific">Thermoflexus hugenholtzii JAD2</name>
    <dbReference type="NCBI Taxonomy" id="877466"/>
    <lineage>
        <taxon>Bacteria</taxon>
        <taxon>Bacillati</taxon>
        <taxon>Chloroflexota</taxon>
        <taxon>Thermoflexia</taxon>
        <taxon>Thermoflexales</taxon>
        <taxon>Thermoflexaceae</taxon>
        <taxon>Thermoflexus</taxon>
    </lineage>
</organism>
<keyword evidence="3" id="KW-1185">Reference proteome</keyword>
<dbReference type="EMBL" id="FYEK01000007">
    <property type="protein sequence ID" value="SNB59608.1"/>
    <property type="molecule type" value="Genomic_DNA"/>
</dbReference>
<reference evidence="3" key="1">
    <citation type="submission" date="2017-06" db="EMBL/GenBank/DDBJ databases">
        <authorList>
            <person name="Varghese N."/>
            <person name="Submissions S."/>
        </authorList>
    </citation>
    <scope>NUCLEOTIDE SEQUENCE [LARGE SCALE GENOMIC DNA]</scope>
    <source>
        <strain evidence="3">JAD2</strain>
    </source>
</reference>
<dbReference type="Proteomes" id="UP000197025">
    <property type="component" value="Unassembled WGS sequence"/>
</dbReference>
<evidence type="ECO:0000313" key="2">
    <source>
        <dbReference type="EMBL" id="SNB59608.1"/>
    </source>
</evidence>
<feature type="domain" description="Putative restriction endonuclease" evidence="1">
    <location>
        <begin position="26"/>
        <end position="191"/>
    </location>
</feature>
<dbReference type="InParanoid" id="A0A212QJV1"/>
<dbReference type="GO" id="GO:0004519">
    <property type="term" value="F:endonuclease activity"/>
    <property type="evidence" value="ECO:0007669"/>
    <property type="project" value="UniProtKB-KW"/>
</dbReference>
<dbReference type="SUPFAM" id="SSF52980">
    <property type="entry name" value="Restriction endonuclease-like"/>
    <property type="match status" value="1"/>
</dbReference>
<evidence type="ECO:0000259" key="1">
    <source>
        <dbReference type="Pfam" id="PF05685"/>
    </source>
</evidence>